<sequence length="53" mass="5609">MLLDDEALDDGAGLDAEQGGRLVQASRFRSRDHFDLEAPSFGIGCDAIGTGEL</sequence>
<gene>
    <name evidence="1" type="ORF">GCM10025867_31420</name>
</gene>
<keyword evidence="2" id="KW-1185">Reference proteome</keyword>
<accession>A0ABM8GR31</accession>
<dbReference type="EMBL" id="AP027732">
    <property type="protein sequence ID" value="BDZ50901.1"/>
    <property type="molecule type" value="Genomic_DNA"/>
</dbReference>
<name>A0ABM8GR31_9MICO</name>
<evidence type="ECO:0000313" key="2">
    <source>
        <dbReference type="Proteomes" id="UP001321486"/>
    </source>
</evidence>
<dbReference type="Proteomes" id="UP001321486">
    <property type="component" value="Chromosome"/>
</dbReference>
<evidence type="ECO:0000313" key="1">
    <source>
        <dbReference type="EMBL" id="BDZ50901.1"/>
    </source>
</evidence>
<proteinExistence type="predicted"/>
<organism evidence="1 2">
    <name type="scientific">Frondihabitans sucicola</name>
    <dbReference type="NCBI Taxonomy" id="1268041"/>
    <lineage>
        <taxon>Bacteria</taxon>
        <taxon>Bacillati</taxon>
        <taxon>Actinomycetota</taxon>
        <taxon>Actinomycetes</taxon>
        <taxon>Micrococcales</taxon>
        <taxon>Microbacteriaceae</taxon>
        <taxon>Frondihabitans</taxon>
    </lineage>
</organism>
<reference evidence="2" key="1">
    <citation type="journal article" date="2019" name="Int. J. Syst. Evol. Microbiol.">
        <title>The Global Catalogue of Microorganisms (GCM) 10K type strain sequencing project: providing services to taxonomists for standard genome sequencing and annotation.</title>
        <authorList>
            <consortium name="The Broad Institute Genomics Platform"/>
            <consortium name="The Broad Institute Genome Sequencing Center for Infectious Disease"/>
            <person name="Wu L."/>
            <person name="Ma J."/>
        </authorList>
    </citation>
    <scope>NUCLEOTIDE SEQUENCE [LARGE SCALE GENOMIC DNA]</scope>
    <source>
        <strain evidence="2">NBRC 108728</strain>
    </source>
</reference>
<protein>
    <submittedName>
        <fullName evidence="1">Uncharacterized protein</fullName>
    </submittedName>
</protein>